<protein>
    <submittedName>
        <fullName evidence="1">Uncharacterized protein</fullName>
    </submittedName>
</protein>
<organism evidence="1 2">
    <name type="scientific">Bifidobacterium olomucense</name>
    <dbReference type="NCBI Taxonomy" id="2675324"/>
    <lineage>
        <taxon>Bacteria</taxon>
        <taxon>Bacillati</taxon>
        <taxon>Actinomycetota</taxon>
        <taxon>Actinomycetes</taxon>
        <taxon>Bifidobacteriales</taxon>
        <taxon>Bifidobacteriaceae</taxon>
        <taxon>Bifidobacterium</taxon>
    </lineage>
</organism>
<dbReference type="Proteomes" id="UP000543419">
    <property type="component" value="Unassembled WGS sequence"/>
</dbReference>
<dbReference type="EMBL" id="JAAIIG010000017">
    <property type="protein sequence ID" value="NMM99272.1"/>
    <property type="molecule type" value="Genomic_DNA"/>
</dbReference>
<gene>
    <name evidence="1" type="ORF">G1C97_2230</name>
</gene>
<sequence length="123" mass="13944">MPDSALNPNLLAAYAHFEQSMGWRLGSYAKTVIYHSTKNHVCPICGGPKRDYASICYSCTSLRQQAEALDVAHLMADRIRIANYAIKFDQMYRVMDGYKSDRPESKDYCETLKYVLGDALVVH</sequence>
<accession>A0A7Y0HYF3</accession>
<reference evidence="1 2" key="1">
    <citation type="submission" date="2020-02" db="EMBL/GenBank/DDBJ databases">
        <title>Characterization of phylogenetic diversity of novel bifidobacterial species isolated in Czech ZOOs.</title>
        <authorList>
            <person name="Lugli G.A."/>
            <person name="Vera N.B."/>
            <person name="Ventura M."/>
        </authorList>
    </citation>
    <scope>NUCLEOTIDE SEQUENCE [LARGE SCALE GENOMIC DNA]</scope>
    <source>
        <strain evidence="1 2">DSM 109959</strain>
    </source>
</reference>
<evidence type="ECO:0000313" key="1">
    <source>
        <dbReference type="EMBL" id="NMM99272.1"/>
    </source>
</evidence>
<comment type="caution">
    <text evidence="1">The sequence shown here is derived from an EMBL/GenBank/DDBJ whole genome shotgun (WGS) entry which is preliminary data.</text>
</comment>
<evidence type="ECO:0000313" key="2">
    <source>
        <dbReference type="Proteomes" id="UP000543419"/>
    </source>
</evidence>
<proteinExistence type="predicted"/>
<dbReference type="AlphaFoldDB" id="A0A7Y0HYF3"/>
<keyword evidence="2" id="KW-1185">Reference proteome</keyword>
<name>A0A7Y0HYF3_9BIFI</name>